<dbReference type="PROSITE" id="PS50895">
    <property type="entry name" value="SURF1"/>
    <property type="match status" value="1"/>
</dbReference>
<name>A0A919QYQ3_9ACTN</name>
<evidence type="ECO:0000313" key="8">
    <source>
        <dbReference type="EMBL" id="GII75280.1"/>
    </source>
</evidence>
<dbReference type="InterPro" id="IPR002994">
    <property type="entry name" value="Surf1/Shy1"/>
</dbReference>
<comment type="caution">
    <text evidence="8">The sequence shown here is derived from an EMBL/GenBank/DDBJ whole genome shotgun (WGS) entry which is preliminary data.</text>
</comment>
<comment type="subcellular location">
    <subcellularLocation>
        <location evidence="6">Cell membrane</location>
        <topology evidence="6">Multi-pass membrane protein</topology>
    </subcellularLocation>
    <subcellularLocation>
        <location evidence="1">Membrane</location>
    </subcellularLocation>
</comment>
<reference evidence="8" key="1">
    <citation type="submission" date="2021-01" db="EMBL/GenBank/DDBJ databases">
        <title>Whole genome shotgun sequence of Sphaerisporangium rufum NBRC 109079.</title>
        <authorList>
            <person name="Komaki H."/>
            <person name="Tamura T."/>
        </authorList>
    </citation>
    <scope>NUCLEOTIDE SEQUENCE</scope>
    <source>
        <strain evidence="8">NBRC 109079</strain>
    </source>
</reference>
<evidence type="ECO:0000256" key="4">
    <source>
        <dbReference type="ARBA" id="ARBA00022989"/>
    </source>
</evidence>
<dbReference type="EMBL" id="BOOU01000003">
    <property type="protein sequence ID" value="GII75280.1"/>
    <property type="molecule type" value="Genomic_DNA"/>
</dbReference>
<dbReference type="PANTHER" id="PTHR23427:SF2">
    <property type="entry name" value="SURFEIT LOCUS PROTEIN 1"/>
    <property type="match status" value="1"/>
</dbReference>
<protein>
    <recommendedName>
        <fullName evidence="6">SURF1-like protein</fullName>
    </recommendedName>
</protein>
<dbReference type="InterPro" id="IPR045214">
    <property type="entry name" value="Surf1/Surf4"/>
</dbReference>
<dbReference type="AlphaFoldDB" id="A0A919QYQ3"/>
<proteinExistence type="inferred from homology"/>
<dbReference type="RefSeq" id="WP_239136708.1">
    <property type="nucleotide sequence ID" value="NZ_BOOU01000003.1"/>
</dbReference>
<feature type="transmembrane region" description="Helical" evidence="6">
    <location>
        <begin position="216"/>
        <end position="236"/>
    </location>
</feature>
<evidence type="ECO:0000256" key="2">
    <source>
        <dbReference type="ARBA" id="ARBA00007165"/>
    </source>
</evidence>
<evidence type="ECO:0000313" key="9">
    <source>
        <dbReference type="Proteomes" id="UP000655287"/>
    </source>
</evidence>
<keyword evidence="4 6" id="KW-1133">Transmembrane helix</keyword>
<evidence type="ECO:0000256" key="3">
    <source>
        <dbReference type="ARBA" id="ARBA00022692"/>
    </source>
</evidence>
<keyword evidence="6" id="KW-1003">Cell membrane</keyword>
<dbReference type="GO" id="GO:0005886">
    <property type="term" value="C:plasma membrane"/>
    <property type="evidence" value="ECO:0007669"/>
    <property type="project" value="UniProtKB-SubCell"/>
</dbReference>
<accession>A0A919QYQ3</accession>
<keyword evidence="9" id="KW-1185">Reference proteome</keyword>
<comment type="similarity">
    <text evidence="2 6">Belongs to the SURF1 family.</text>
</comment>
<evidence type="ECO:0000256" key="6">
    <source>
        <dbReference type="RuleBase" id="RU363076"/>
    </source>
</evidence>
<evidence type="ECO:0000256" key="7">
    <source>
        <dbReference type="SAM" id="MobiDB-lite"/>
    </source>
</evidence>
<keyword evidence="3 6" id="KW-0812">Transmembrane</keyword>
<dbReference type="CDD" id="cd06662">
    <property type="entry name" value="SURF1"/>
    <property type="match status" value="1"/>
</dbReference>
<dbReference type="PANTHER" id="PTHR23427">
    <property type="entry name" value="SURFEIT LOCUS PROTEIN"/>
    <property type="match status" value="1"/>
</dbReference>
<sequence length="266" mass="27668">MLRTLFSPRLLGMHLLAIGVLVAFTILGRWQLGVFQESGRPHAATDPAPVAITSLAAPGERVPPRAANHRVTAQGTFDTARQLLVADRAPDVEAGGGSGTGYWLLTPLRLADGTLVPVVRGWVPAPGDPAAAAPSGPVTVSGRWQPSEPSDFARPRAAPLPAGQLATVSTAELINVWPGARVRDGFVVTGAPVPGGVRAVAAPPPTVAGSFSWRNLAYAAQWWIFAGFAVFIWFHYVRDAVRAARGARSDDGAEAASPALGASPQA</sequence>
<feature type="region of interest" description="Disordered" evidence="7">
    <location>
        <begin position="130"/>
        <end position="152"/>
    </location>
</feature>
<dbReference type="Proteomes" id="UP000655287">
    <property type="component" value="Unassembled WGS sequence"/>
</dbReference>
<organism evidence="8 9">
    <name type="scientific">Sphaerisporangium rufum</name>
    <dbReference type="NCBI Taxonomy" id="1381558"/>
    <lineage>
        <taxon>Bacteria</taxon>
        <taxon>Bacillati</taxon>
        <taxon>Actinomycetota</taxon>
        <taxon>Actinomycetes</taxon>
        <taxon>Streptosporangiales</taxon>
        <taxon>Streptosporangiaceae</taxon>
        <taxon>Sphaerisporangium</taxon>
    </lineage>
</organism>
<dbReference type="Pfam" id="PF02104">
    <property type="entry name" value="SURF1"/>
    <property type="match status" value="1"/>
</dbReference>
<evidence type="ECO:0000256" key="5">
    <source>
        <dbReference type="ARBA" id="ARBA00023136"/>
    </source>
</evidence>
<gene>
    <name evidence="8" type="ORF">Sru01_02620</name>
</gene>
<evidence type="ECO:0000256" key="1">
    <source>
        <dbReference type="ARBA" id="ARBA00004370"/>
    </source>
</evidence>
<keyword evidence="5 6" id="KW-0472">Membrane</keyword>
<feature type="transmembrane region" description="Helical" evidence="6">
    <location>
        <begin position="12"/>
        <end position="30"/>
    </location>
</feature>